<dbReference type="Pfam" id="PF21226">
    <property type="entry name" value="MalQ_N"/>
    <property type="match status" value="1"/>
</dbReference>
<accession>A0A1H5DL93</accession>
<dbReference type="STRING" id="648782.SAMN04488554_0718"/>
<proteinExistence type="inferred from homology"/>
<comment type="similarity">
    <text evidence="2 10">Belongs to the disproportionating enzyme family.</text>
</comment>
<dbReference type="PANTHER" id="PTHR32438:SF5">
    <property type="entry name" value="4-ALPHA-GLUCANOTRANSFERASE DPE1, CHLOROPLASTIC_AMYLOPLASTIC"/>
    <property type="match status" value="1"/>
</dbReference>
<dbReference type="Gene3D" id="3.20.20.80">
    <property type="entry name" value="Glycosidases"/>
    <property type="match status" value="1"/>
</dbReference>
<evidence type="ECO:0000256" key="7">
    <source>
        <dbReference type="ARBA" id="ARBA00023277"/>
    </source>
</evidence>
<reference evidence="13" key="1">
    <citation type="submission" date="2016-10" db="EMBL/GenBank/DDBJ databases">
        <authorList>
            <person name="Varghese N."/>
            <person name="Submissions S."/>
        </authorList>
    </citation>
    <scope>NUCLEOTIDE SEQUENCE [LARGE SCALE GENOMIC DNA]</scope>
    <source>
        <strain evidence="13">DSM 21368</strain>
    </source>
</reference>
<evidence type="ECO:0000256" key="8">
    <source>
        <dbReference type="ARBA" id="ARBA00031423"/>
    </source>
</evidence>
<dbReference type="InterPro" id="IPR048458">
    <property type="entry name" value="MalQ_N"/>
</dbReference>
<comment type="catalytic activity">
    <reaction evidence="1 10">
        <text>Transfers a segment of a (1-&gt;4)-alpha-D-glucan to a new position in an acceptor, which may be glucose or a (1-&gt;4)-alpha-D-glucan.</text>
        <dbReference type="EC" id="2.4.1.25"/>
    </reaction>
</comment>
<evidence type="ECO:0000256" key="1">
    <source>
        <dbReference type="ARBA" id="ARBA00000439"/>
    </source>
</evidence>
<dbReference type="AlphaFoldDB" id="A0A1H5DL93"/>
<dbReference type="EC" id="2.4.1.25" evidence="3 10"/>
<sequence length="738" mass="80914">MAVVEGRRTDRWGALNHAVTEQSNDALSADLRRLAAAHGVASDFWDFHGDRREVSPATVRAVLAAMGVSADTPENVAAALDEADLAPWRRTLPPCVVVRSGTAGSVAVHVPDGAEVRARVVLDGGAARTLTQQDDWVEPRDVDGKRIGRASFEIPDDLPLGWHEIVAEVGDVGALADGRARAPLAVTPATLELPELRDQLGGRAWGLMAQLYSVRSARSWGIGDFADLTELTGLAGEVGADFLLINPVHAAEPSPPVTPSPYLPVTRRFVSPLYIRPEEIREAAYLPNTQRTLLEWAAESVQQMNLDSGPLDRDAAWQEKKSALETIYAAGRSRSRQRELDRFRAEHGQGLEDFALWCAVKETYGDDERPWPLTEDATPAALTALRRELADRVNFHCWLQWIADEQLARAQRIARASGMRVGVMQDLAVGVHPAGADSWSMRHVLARGICVGAPPDMYNQQGQNWSQPPWRPDALAEAGYAPLRDLVRTVLRHAGAIRVDHIIGLFRLWWIPDGAGADEGTYVTYDHEAMVGVLALEAHLAGAVVIGEDLGTVEPWVRDYLSERGVLGTSVLWFEQADGRPLPAEDYRELVLATVTTHDLPPTAGYLAEEHVDLRERLGLLTEPAAQVRLAARVERERMLDAMRERFLLPSDPTERQIVEALHRYIAQTPSVLVGVSLADAVGERRAQNQPGTDTEYPNWKIPLADGGEQVVLVEDLPGNARFASLVTAITHELAERA</sequence>
<evidence type="ECO:0000256" key="2">
    <source>
        <dbReference type="ARBA" id="ARBA00005684"/>
    </source>
</evidence>
<keyword evidence="13" id="KW-1185">Reference proteome</keyword>
<evidence type="ECO:0000256" key="6">
    <source>
        <dbReference type="ARBA" id="ARBA00022679"/>
    </source>
</evidence>
<dbReference type="GO" id="GO:0004134">
    <property type="term" value="F:4-alpha-glucanotransferase activity"/>
    <property type="evidence" value="ECO:0007669"/>
    <property type="project" value="UniProtKB-EC"/>
</dbReference>
<evidence type="ECO:0000259" key="11">
    <source>
        <dbReference type="Pfam" id="PF21226"/>
    </source>
</evidence>
<gene>
    <name evidence="12" type="ORF">SAMN04488554_0718</name>
</gene>
<organism evidence="12 13">
    <name type="scientific">Ruania alba</name>
    <dbReference type="NCBI Taxonomy" id="648782"/>
    <lineage>
        <taxon>Bacteria</taxon>
        <taxon>Bacillati</taxon>
        <taxon>Actinomycetota</taxon>
        <taxon>Actinomycetes</taxon>
        <taxon>Micrococcales</taxon>
        <taxon>Ruaniaceae</taxon>
        <taxon>Ruania</taxon>
    </lineage>
</organism>
<evidence type="ECO:0000313" key="12">
    <source>
        <dbReference type="EMBL" id="SED79611.1"/>
    </source>
</evidence>
<dbReference type="GO" id="GO:0005975">
    <property type="term" value="P:carbohydrate metabolic process"/>
    <property type="evidence" value="ECO:0007669"/>
    <property type="project" value="InterPro"/>
</dbReference>
<feature type="domain" description="MalQ N-terminal beta-sandwich" evidence="11">
    <location>
        <begin position="92"/>
        <end position="188"/>
    </location>
</feature>
<dbReference type="NCBIfam" id="TIGR00217">
    <property type="entry name" value="malQ"/>
    <property type="match status" value="1"/>
</dbReference>
<dbReference type="Proteomes" id="UP000199220">
    <property type="component" value="Unassembled WGS sequence"/>
</dbReference>
<keyword evidence="6 10" id="KW-0808">Transferase</keyword>
<dbReference type="Pfam" id="PF02446">
    <property type="entry name" value="Glyco_hydro_77"/>
    <property type="match status" value="1"/>
</dbReference>
<keyword evidence="7 10" id="KW-0119">Carbohydrate metabolism</keyword>
<protein>
    <recommendedName>
        <fullName evidence="4 10">4-alpha-glucanotransferase</fullName>
        <ecNumber evidence="3 10">2.4.1.25</ecNumber>
    </recommendedName>
    <alternativeName>
        <fullName evidence="8 10">Amylomaltase</fullName>
    </alternativeName>
    <alternativeName>
        <fullName evidence="9 10">Disproportionating enzyme</fullName>
    </alternativeName>
</protein>
<evidence type="ECO:0000256" key="3">
    <source>
        <dbReference type="ARBA" id="ARBA00012560"/>
    </source>
</evidence>
<evidence type="ECO:0000256" key="9">
    <source>
        <dbReference type="ARBA" id="ARBA00031501"/>
    </source>
</evidence>
<dbReference type="EMBL" id="FNTX01000001">
    <property type="protein sequence ID" value="SED79611.1"/>
    <property type="molecule type" value="Genomic_DNA"/>
</dbReference>
<dbReference type="PANTHER" id="PTHR32438">
    <property type="entry name" value="4-ALPHA-GLUCANOTRANSFERASE DPE1, CHLOROPLASTIC/AMYLOPLASTIC"/>
    <property type="match status" value="1"/>
</dbReference>
<dbReference type="InterPro" id="IPR017853">
    <property type="entry name" value="GH"/>
</dbReference>
<evidence type="ECO:0000313" key="13">
    <source>
        <dbReference type="Proteomes" id="UP000199220"/>
    </source>
</evidence>
<evidence type="ECO:0000256" key="10">
    <source>
        <dbReference type="RuleBase" id="RU361207"/>
    </source>
</evidence>
<evidence type="ECO:0000256" key="5">
    <source>
        <dbReference type="ARBA" id="ARBA00022676"/>
    </source>
</evidence>
<dbReference type="SUPFAM" id="SSF51445">
    <property type="entry name" value="(Trans)glycosidases"/>
    <property type="match status" value="1"/>
</dbReference>
<dbReference type="InterPro" id="IPR003385">
    <property type="entry name" value="Glyco_hydro_77"/>
</dbReference>
<name>A0A1H5DL93_9MICO</name>
<evidence type="ECO:0000256" key="4">
    <source>
        <dbReference type="ARBA" id="ARBA00020295"/>
    </source>
</evidence>
<keyword evidence="5 10" id="KW-0328">Glycosyltransferase</keyword>